<dbReference type="InterPro" id="IPR000408">
    <property type="entry name" value="Reg_chr_condens"/>
</dbReference>
<evidence type="ECO:0000313" key="6">
    <source>
        <dbReference type="Proteomes" id="UP000187209"/>
    </source>
</evidence>
<accession>A0A1R2B2C4</accession>
<evidence type="ECO:0000259" key="4">
    <source>
        <dbReference type="Pfam" id="PF25390"/>
    </source>
</evidence>
<dbReference type="InterPro" id="IPR058923">
    <property type="entry name" value="RCC1-like_dom"/>
</dbReference>
<dbReference type="Proteomes" id="UP000187209">
    <property type="component" value="Unassembled WGS sequence"/>
</dbReference>
<keyword evidence="1" id="KW-0677">Repeat</keyword>
<dbReference type="PROSITE" id="PS00626">
    <property type="entry name" value="RCC1_2"/>
    <property type="match status" value="3"/>
</dbReference>
<evidence type="ECO:0000256" key="1">
    <source>
        <dbReference type="ARBA" id="ARBA00022737"/>
    </source>
</evidence>
<dbReference type="InterPro" id="IPR051210">
    <property type="entry name" value="Ub_ligase/GEF_domain"/>
</dbReference>
<name>A0A1R2B2C4_9CILI</name>
<dbReference type="EMBL" id="MPUH01001050">
    <property type="protein sequence ID" value="OMJ70835.1"/>
    <property type="molecule type" value="Genomic_DNA"/>
</dbReference>
<dbReference type="PANTHER" id="PTHR22870">
    <property type="entry name" value="REGULATOR OF CHROMOSOME CONDENSATION"/>
    <property type="match status" value="1"/>
</dbReference>
<feature type="repeat" description="RCC1" evidence="2">
    <location>
        <begin position="171"/>
        <end position="222"/>
    </location>
</feature>
<feature type="repeat" description="RCC1" evidence="2">
    <location>
        <begin position="119"/>
        <end position="170"/>
    </location>
</feature>
<proteinExistence type="predicted"/>
<dbReference type="PANTHER" id="PTHR22870:SF408">
    <property type="entry name" value="OS09G0560450 PROTEIN"/>
    <property type="match status" value="1"/>
</dbReference>
<sequence>MKICVSPVGLNLKAFEIDVNGMMTGNEFIEAVKDFCGEKWIKLLFKGRNVVLDKSLAEQGIGEGSKVVMMKGEQKKNVVENVKKETGKINEVGVVMKEETVEEDLGPVESIVMSEVSLGNVYVWGSNASAKLGISDCEGTNIPTLVKFPYPVEITSIACGSFHTVALDIDGHLYYWGRCLYLKDDNPKFCNKSEPWKIEEIKNARFTKISAGTGHSLALDTKGDVWSWGEGLAGQLGHGVLDNEYYPKPIEELNGFRFIDISAGGQHSVCITKNEEVIVWGRNQAGQLGIEDKKDRITPTIVLNFKASQVKCGIWHTVWVVGKSLYLSGNTQSVPKKIAESFSQYQCGGCNTVIYTDNAEIITINEELQETYEQVYQVKQIACTDRYTLLLVKDGTILGKGDNKQGQLGCGDNLTQHSWVHVKIPFIATKISCGTNHACAIIESQDLASCLSKAYNLPYKDVTIFCYDGSFEAHRLLLNSHTKAHELFDIFDCNYQTSLIVKHAEIISAWLYSGKIPDNILNDDLDVLYYYCKNKNCEFLADKFKQIKDLRTSDEEYRIIMPEYKAQDKILKMTQEEMKLKGEFSSQNARNDEDHEVSNDERDDEEMEIARDDEEDVEEEEMGGEIEKLEVQETAEERRRKVLEAFERRNNNG</sequence>
<organism evidence="5 6">
    <name type="scientific">Stentor coeruleus</name>
    <dbReference type="NCBI Taxonomy" id="5963"/>
    <lineage>
        <taxon>Eukaryota</taxon>
        <taxon>Sar</taxon>
        <taxon>Alveolata</taxon>
        <taxon>Ciliophora</taxon>
        <taxon>Postciliodesmatophora</taxon>
        <taxon>Heterotrichea</taxon>
        <taxon>Heterotrichida</taxon>
        <taxon>Stentoridae</taxon>
        <taxon>Stentor</taxon>
    </lineage>
</organism>
<evidence type="ECO:0000313" key="5">
    <source>
        <dbReference type="EMBL" id="OMJ70835.1"/>
    </source>
</evidence>
<comment type="caution">
    <text evidence="5">The sequence shown here is derived from an EMBL/GenBank/DDBJ whole genome shotgun (WGS) entry which is preliminary data.</text>
</comment>
<gene>
    <name evidence="5" type="ORF">SteCoe_31113</name>
</gene>
<dbReference type="Pfam" id="PF25390">
    <property type="entry name" value="WD40_RLD"/>
    <property type="match status" value="1"/>
</dbReference>
<dbReference type="SUPFAM" id="SSF50985">
    <property type="entry name" value="RCC1/BLIP-II"/>
    <property type="match status" value="2"/>
</dbReference>
<feature type="compositionally biased region" description="Acidic residues" evidence="3">
    <location>
        <begin position="601"/>
        <end position="624"/>
    </location>
</feature>
<dbReference type="CDD" id="cd17039">
    <property type="entry name" value="Ubl_ubiquitin_like"/>
    <property type="match status" value="1"/>
</dbReference>
<feature type="region of interest" description="Disordered" evidence="3">
    <location>
        <begin position="582"/>
        <end position="634"/>
    </location>
</feature>
<dbReference type="Pfam" id="PF00415">
    <property type="entry name" value="RCC1"/>
    <property type="match status" value="1"/>
</dbReference>
<feature type="repeat" description="RCC1" evidence="2">
    <location>
        <begin position="223"/>
        <end position="274"/>
    </location>
</feature>
<protein>
    <recommendedName>
        <fullName evidence="4">RCC1-like domain-containing protein</fullName>
    </recommendedName>
</protein>
<dbReference type="AlphaFoldDB" id="A0A1R2B2C4"/>
<dbReference type="OrthoDB" id="293800at2759"/>
<feature type="compositionally biased region" description="Basic and acidic residues" evidence="3">
    <location>
        <begin position="625"/>
        <end position="634"/>
    </location>
</feature>
<feature type="compositionally biased region" description="Basic and acidic residues" evidence="3">
    <location>
        <begin position="590"/>
        <end position="600"/>
    </location>
</feature>
<feature type="domain" description="RCC1-like" evidence="4">
    <location>
        <begin position="119"/>
        <end position="327"/>
    </location>
</feature>
<keyword evidence="6" id="KW-1185">Reference proteome</keyword>
<feature type="repeat" description="RCC1" evidence="2">
    <location>
        <begin position="395"/>
        <end position="444"/>
    </location>
</feature>
<feature type="repeat" description="RCC1" evidence="2">
    <location>
        <begin position="275"/>
        <end position="323"/>
    </location>
</feature>
<dbReference type="PRINTS" id="PR00633">
    <property type="entry name" value="RCCNDNSATION"/>
</dbReference>
<evidence type="ECO:0000256" key="2">
    <source>
        <dbReference type="PROSITE-ProRule" id="PRU00235"/>
    </source>
</evidence>
<evidence type="ECO:0000256" key="3">
    <source>
        <dbReference type="SAM" id="MobiDB-lite"/>
    </source>
</evidence>
<dbReference type="InterPro" id="IPR009091">
    <property type="entry name" value="RCC1/BLIP-II"/>
</dbReference>
<reference evidence="5 6" key="1">
    <citation type="submission" date="2016-11" db="EMBL/GenBank/DDBJ databases">
        <title>The macronuclear genome of Stentor coeruleus: a giant cell with tiny introns.</title>
        <authorList>
            <person name="Slabodnick M."/>
            <person name="Ruby J.G."/>
            <person name="Reiff S.B."/>
            <person name="Swart E.C."/>
            <person name="Gosai S."/>
            <person name="Prabakaran S."/>
            <person name="Witkowska E."/>
            <person name="Larue G.E."/>
            <person name="Fisher S."/>
            <person name="Freeman R.M."/>
            <person name="Gunawardena J."/>
            <person name="Chu W."/>
            <person name="Stover N.A."/>
            <person name="Gregory B.D."/>
            <person name="Nowacki M."/>
            <person name="Derisi J."/>
            <person name="Roy S.W."/>
            <person name="Marshall W.F."/>
            <person name="Sood P."/>
        </authorList>
    </citation>
    <scope>NUCLEOTIDE SEQUENCE [LARGE SCALE GENOMIC DNA]</scope>
    <source>
        <strain evidence="5">WM001</strain>
    </source>
</reference>
<dbReference type="Gene3D" id="2.130.10.30">
    <property type="entry name" value="Regulator of chromosome condensation 1/beta-lactamase-inhibitor protein II"/>
    <property type="match status" value="2"/>
</dbReference>
<dbReference type="PROSITE" id="PS50012">
    <property type="entry name" value="RCC1_3"/>
    <property type="match status" value="5"/>
</dbReference>